<dbReference type="EMBL" id="CM037628">
    <property type="protein sequence ID" value="KAH7996089.1"/>
    <property type="molecule type" value="Genomic_DNA"/>
</dbReference>
<dbReference type="Proteomes" id="UP000827872">
    <property type="component" value="Linkage Group LG15"/>
</dbReference>
<accession>A0ACB8ETW7</accession>
<protein>
    <submittedName>
        <fullName evidence="1">Uncharacterized protein</fullName>
    </submittedName>
</protein>
<proteinExistence type="predicted"/>
<sequence>MVALLPASRVRRVQGGGGGDRQSCVLGAADVLELDHALPRDLRGRLRPPWSKSPWTVRSKKAAMEGKQQPPSEVPFSTINHNQPVVSRGICPGGEKGPAAQEVPDWAPQFADGGSQEIARGSHLLGEAKLALF</sequence>
<keyword evidence="2" id="KW-1185">Reference proteome</keyword>
<reference evidence="1" key="1">
    <citation type="submission" date="2021-08" db="EMBL/GenBank/DDBJ databases">
        <title>The first chromosome-level gecko genome reveals the dynamic sex chromosomes of Neotropical dwarf geckos (Sphaerodactylidae: Sphaerodactylus).</title>
        <authorList>
            <person name="Pinto B.J."/>
            <person name="Keating S.E."/>
            <person name="Gamble T."/>
        </authorList>
    </citation>
    <scope>NUCLEOTIDE SEQUENCE</scope>
    <source>
        <strain evidence="1">TG3544</strain>
    </source>
</reference>
<name>A0ACB8ETW7_9SAUR</name>
<evidence type="ECO:0000313" key="1">
    <source>
        <dbReference type="EMBL" id="KAH7996089.1"/>
    </source>
</evidence>
<comment type="caution">
    <text evidence="1">The sequence shown here is derived from an EMBL/GenBank/DDBJ whole genome shotgun (WGS) entry which is preliminary data.</text>
</comment>
<organism evidence="1 2">
    <name type="scientific">Sphaerodactylus townsendi</name>
    <dbReference type="NCBI Taxonomy" id="933632"/>
    <lineage>
        <taxon>Eukaryota</taxon>
        <taxon>Metazoa</taxon>
        <taxon>Chordata</taxon>
        <taxon>Craniata</taxon>
        <taxon>Vertebrata</taxon>
        <taxon>Euteleostomi</taxon>
        <taxon>Lepidosauria</taxon>
        <taxon>Squamata</taxon>
        <taxon>Bifurcata</taxon>
        <taxon>Gekkota</taxon>
        <taxon>Sphaerodactylidae</taxon>
        <taxon>Sphaerodactylus</taxon>
    </lineage>
</organism>
<evidence type="ECO:0000313" key="2">
    <source>
        <dbReference type="Proteomes" id="UP000827872"/>
    </source>
</evidence>
<gene>
    <name evidence="1" type="ORF">K3G42_000742</name>
</gene>